<evidence type="ECO:0000256" key="2">
    <source>
        <dbReference type="ARBA" id="ARBA00023136"/>
    </source>
</evidence>
<evidence type="ECO:0000259" key="3">
    <source>
        <dbReference type="Pfam" id="PF23263"/>
    </source>
</evidence>
<feature type="domain" description="Mucin-4-like C8-3" evidence="3">
    <location>
        <begin position="99"/>
        <end position="134"/>
    </location>
</feature>
<name>A0ABQ9E059_TEGGR</name>
<evidence type="ECO:0000313" key="5">
    <source>
        <dbReference type="Proteomes" id="UP001217089"/>
    </source>
</evidence>
<comment type="caution">
    <text evidence="4">The sequence shown here is derived from an EMBL/GenBank/DDBJ whole genome shotgun (WGS) entry which is preliminary data.</text>
</comment>
<gene>
    <name evidence="4" type="ORF">KUTeg_022717</name>
</gene>
<proteinExistence type="predicted"/>
<dbReference type="Pfam" id="PF23263">
    <property type="entry name" value="C8-3_MUC4"/>
    <property type="match status" value="1"/>
</dbReference>
<organism evidence="4 5">
    <name type="scientific">Tegillarca granosa</name>
    <name type="common">Malaysian cockle</name>
    <name type="synonym">Anadara granosa</name>
    <dbReference type="NCBI Taxonomy" id="220873"/>
    <lineage>
        <taxon>Eukaryota</taxon>
        <taxon>Metazoa</taxon>
        <taxon>Spiralia</taxon>
        <taxon>Lophotrochozoa</taxon>
        <taxon>Mollusca</taxon>
        <taxon>Bivalvia</taxon>
        <taxon>Autobranchia</taxon>
        <taxon>Pteriomorphia</taxon>
        <taxon>Arcoida</taxon>
        <taxon>Arcoidea</taxon>
        <taxon>Arcidae</taxon>
        <taxon>Tegillarca</taxon>
    </lineage>
</organism>
<sequence length="164" mass="19330">MSIFIKKPSNLTSIYRQKFYREKGKTLCLSFIFILIYLKITSENLHVDKKSSDFQRARRISEQESLFSYPFGKSYASYNNSDFRPNFNIPPLNKIDNYTREICKDDMNCIYDLQTTGNTDIAVSTMEAMDEFVAVEKVLSKNYFFDVFARLYFILQRCSNSEKL</sequence>
<keyword evidence="2" id="KW-0472">Membrane</keyword>
<dbReference type="Proteomes" id="UP001217089">
    <property type="component" value="Unassembled WGS sequence"/>
</dbReference>
<evidence type="ECO:0000256" key="1">
    <source>
        <dbReference type="ARBA" id="ARBA00004370"/>
    </source>
</evidence>
<accession>A0ABQ9E059</accession>
<evidence type="ECO:0000313" key="4">
    <source>
        <dbReference type="EMBL" id="KAJ8298657.1"/>
    </source>
</evidence>
<comment type="subcellular location">
    <subcellularLocation>
        <location evidence="1">Membrane</location>
    </subcellularLocation>
</comment>
<keyword evidence="5" id="KW-1185">Reference proteome</keyword>
<protein>
    <recommendedName>
        <fullName evidence="3">Mucin-4-like C8-3 domain-containing protein</fullName>
    </recommendedName>
</protein>
<dbReference type="InterPro" id="IPR056619">
    <property type="entry name" value="C8-3_MUC4"/>
</dbReference>
<dbReference type="EMBL" id="JARBDR010000921">
    <property type="protein sequence ID" value="KAJ8298657.1"/>
    <property type="molecule type" value="Genomic_DNA"/>
</dbReference>
<reference evidence="4 5" key="1">
    <citation type="submission" date="2022-12" db="EMBL/GenBank/DDBJ databases">
        <title>Chromosome-level genome of Tegillarca granosa.</title>
        <authorList>
            <person name="Kim J."/>
        </authorList>
    </citation>
    <scope>NUCLEOTIDE SEQUENCE [LARGE SCALE GENOMIC DNA]</scope>
    <source>
        <strain evidence="4">Teg-2019</strain>
        <tissue evidence="4">Adductor muscle</tissue>
    </source>
</reference>